<accession>A0A0M2SF50</accession>
<dbReference type="STRING" id="1432562.WN59_12670"/>
<reference evidence="1 2" key="1">
    <citation type="submission" date="2015-04" db="EMBL/GenBank/DDBJ databases">
        <title>Taxonomic description and genome sequence of Salinicoccus sediminis sp. nov., a novel hyper halotolerant bacterium isolated from marine sediment.</title>
        <authorList>
            <person name="Mathan Kumar R."/>
            <person name="Kaur G."/>
            <person name="Kumar N."/>
            <person name="Kumar A."/>
            <person name="Singh N.K."/>
            <person name="Kaur N."/>
            <person name="Mayilraj S."/>
        </authorList>
    </citation>
    <scope>NUCLEOTIDE SEQUENCE [LARGE SCALE GENOMIC DNA]</scope>
    <source>
        <strain evidence="1 2">SV-16</strain>
    </source>
</reference>
<keyword evidence="2" id="KW-1185">Reference proteome</keyword>
<sequence>MLISSLTQYSEGFIMINNLVIKYELTFIQRGGGNWPGETSAAGQNDTVPNPSDRPVWKIRRADALSYPESAFFKIMDKVMEGY</sequence>
<dbReference type="AlphaFoldDB" id="A0A0M2SF50"/>
<evidence type="ECO:0000313" key="2">
    <source>
        <dbReference type="Proteomes" id="UP000034287"/>
    </source>
</evidence>
<organism evidence="1 2">
    <name type="scientific">Salinicoccus sediminis</name>
    <dbReference type="NCBI Taxonomy" id="1432562"/>
    <lineage>
        <taxon>Bacteria</taxon>
        <taxon>Bacillati</taxon>
        <taxon>Bacillota</taxon>
        <taxon>Bacilli</taxon>
        <taxon>Bacillales</taxon>
        <taxon>Staphylococcaceae</taxon>
        <taxon>Salinicoccus</taxon>
    </lineage>
</organism>
<gene>
    <name evidence="1" type="ORF">WN59_12670</name>
</gene>
<dbReference type="Proteomes" id="UP000034287">
    <property type="component" value="Unassembled WGS sequence"/>
</dbReference>
<dbReference type="EMBL" id="LAYZ01000026">
    <property type="protein sequence ID" value="KKK32898.1"/>
    <property type="molecule type" value="Genomic_DNA"/>
</dbReference>
<evidence type="ECO:0000313" key="1">
    <source>
        <dbReference type="EMBL" id="KKK32898.1"/>
    </source>
</evidence>
<proteinExistence type="predicted"/>
<dbReference type="PATRIC" id="fig|1432562.3.peg.2539"/>
<comment type="caution">
    <text evidence="1">The sequence shown here is derived from an EMBL/GenBank/DDBJ whole genome shotgun (WGS) entry which is preliminary data.</text>
</comment>
<name>A0A0M2SF50_9STAP</name>
<protein>
    <submittedName>
        <fullName evidence="1">Uncharacterized protein</fullName>
    </submittedName>
</protein>